<dbReference type="Pfam" id="PF13458">
    <property type="entry name" value="Peripla_BP_6"/>
    <property type="match status" value="1"/>
</dbReference>
<dbReference type="CDD" id="cd06342">
    <property type="entry name" value="PBP1_ABC_LIVBP-like"/>
    <property type="match status" value="1"/>
</dbReference>
<evidence type="ECO:0000256" key="1">
    <source>
        <dbReference type="ARBA" id="ARBA00010062"/>
    </source>
</evidence>
<dbReference type="AlphaFoldDB" id="A0A8J3DUV3"/>
<evidence type="ECO:0000313" key="5">
    <source>
        <dbReference type="Proteomes" id="UP000630142"/>
    </source>
</evidence>
<comment type="similarity">
    <text evidence="1">Belongs to the leucine-binding protein family.</text>
</comment>
<accession>A0A8J3DUV3</accession>
<gene>
    <name evidence="4" type="ORF">GCM10016234_07080</name>
</gene>
<protein>
    <submittedName>
        <fullName evidence="4">Amino acid-binding protein</fullName>
    </submittedName>
</protein>
<keyword evidence="2" id="KW-0732">Signal</keyword>
<reference evidence="4" key="2">
    <citation type="submission" date="2020-09" db="EMBL/GenBank/DDBJ databases">
        <authorList>
            <person name="Sun Q."/>
            <person name="Kim S."/>
        </authorList>
    </citation>
    <scope>NUCLEOTIDE SEQUENCE</scope>
    <source>
        <strain evidence="4">KCTC 42249</strain>
    </source>
</reference>
<name>A0A8J3DUV3_9HYPH</name>
<proteinExistence type="inferred from homology"/>
<dbReference type="PANTHER" id="PTHR47151:SF2">
    <property type="entry name" value="AMINO ACID BINDING PROTEIN"/>
    <property type="match status" value="1"/>
</dbReference>
<dbReference type="InterPro" id="IPR028082">
    <property type="entry name" value="Peripla_BP_I"/>
</dbReference>
<evidence type="ECO:0000259" key="3">
    <source>
        <dbReference type="Pfam" id="PF13458"/>
    </source>
</evidence>
<dbReference type="Proteomes" id="UP000630142">
    <property type="component" value="Unassembled WGS sequence"/>
</dbReference>
<sequence length="365" mass="38890">MDMTLPRRIRHLLTGLLSISAVAAVTPARADIIGLAAPLSGSSSLLGQQLRTGTEAAAKTITDRPITLDVQDDLCTAEGGTAAAQRFVEAKADIVIGFLCTDAINAAMPILSQAGIPVLTPGVRINSLTDTREKTGWPIYRIAPRDDAEEQALATLLLPLWREALFAIVDDGTIYGRNLAESFRAAAEATGLKPVFVDTYRPQLENQVGLIGRLKRAGATHVFVGGDREDVAIMGRDAKQIDYDLILAGGEALRAATVNTTPAVGTLMIAPPDWSTEATTETLLQLRSANIEPDGYVMPSYAAIEIAAKAIADAKAKGEPPRSIIDTETFSTAIGTIRFSEKGDLAANLYRLYRFDGSQFVGLNP</sequence>
<dbReference type="SUPFAM" id="SSF53822">
    <property type="entry name" value="Periplasmic binding protein-like I"/>
    <property type="match status" value="1"/>
</dbReference>
<keyword evidence="5" id="KW-1185">Reference proteome</keyword>
<organism evidence="4 5">
    <name type="scientific">Tianweitania populi</name>
    <dbReference type="NCBI Taxonomy" id="1607949"/>
    <lineage>
        <taxon>Bacteria</taxon>
        <taxon>Pseudomonadati</taxon>
        <taxon>Pseudomonadota</taxon>
        <taxon>Alphaproteobacteria</taxon>
        <taxon>Hyphomicrobiales</taxon>
        <taxon>Phyllobacteriaceae</taxon>
        <taxon>Tianweitania</taxon>
    </lineage>
</organism>
<dbReference type="EMBL" id="BMZQ01000001">
    <property type="protein sequence ID" value="GHD08018.1"/>
    <property type="molecule type" value="Genomic_DNA"/>
</dbReference>
<reference evidence="4" key="1">
    <citation type="journal article" date="2014" name="Int. J. Syst. Evol. Microbiol.">
        <title>Complete genome sequence of Corynebacterium casei LMG S-19264T (=DSM 44701T), isolated from a smear-ripened cheese.</title>
        <authorList>
            <consortium name="US DOE Joint Genome Institute (JGI-PGF)"/>
            <person name="Walter F."/>
            <person name="Albersmeier A."/>
            <person name="Kalinowski J."/>
            <person name="Ruckert C."/>
        </authorList>
    </citation>
    <scope>NUCLEOTIDE SEQUENCE</scope>
    <source>
        <strain evidence="4">KCTC 42249</strain>
    </source>
</reference>
<feature type="domain" description="Leucine-binding protein" evidence="3">
    <location>
        <begin position="33"/>
        <end position="356"/>
    </location>
</feature>
<dbReference type="Gene3D" id="3.40.50.2300">
    <property type="match status" value="2"/>
</dbReference>
<evidence type="ECO:0000256" key="2">
    <source>
        <dbReference type="ARBA" id="ARBA00022729"/>
    </source>
</evidence>
<dbReference type="PANTHER" id="PTHR47151">
    <property type="entry name" value="LEU/ILE/VAL-BINDING ABC TRANSPORTER SUBUNIT"/>
    <property type="match status" value="1"/>
</dbReference>
<dbReference type="InterPro" id="IPR028081">
    <property type="entry name" value="Leu-bd"/>
</dbReference>
<evidence type="ECO:0000313" key="4">
    <source>
        <dbReference type="EMBL" id="GHD08018.1"/>
    </source>
</evidence>
<comment type="caution">
    <text evidence="4">The sequence shown here is derived from an EMBL/GenBank/DDBJ whole genome shotgun (WGS) entry which is preliminary data.</text>
</comment>